<keyword evidence="11" id="KW-1185">Reference proteome</keyword>
<comment type="caution">
    <text evidence="10">The sequence shown here is derived from an EMBL/GenBank/DDBJ whole genome shotgun (WGS) entry which is preliminary data.</text>
</comment>
<feature type="domain" description="C2H2-type" evidence="9">
    <location>
        <begin position="17"/>
        <end position="44"/>
    </location>
</feature>
<protein>
    <recommendedName>
        <fullName evidence="9">C2H2-type domain-containing protein</fullName>
    </recommendedName>
</protein>
<accession>A0AAV9HQQ3</accession>
<evidence type="ECO:0000256" key="5">
    <source>
        <dbReference type="ARBA" id="ARBA00022833"/>
    </source>
</evidence>
<keyword evidence="5" id="KW-0862">Zinc</keyword>
<evidence type="ECO:0000259" key="9">
    <source>
        <dbReference type="PROSITE" id="PS50157"/>
    </source>
</evidence>
<comment type="subcellular location">
    <subcellularLocation>
        <location evidence="1">Nucleus</location>
    </subcellularLocation>
</comment>
<dbReference type="SMART" id="SM00355">
    <property type="entry name" value="ZnF_C2H2"/>
    <property type="match status" value="2"/>
</dbReference>
<dbReference type="GO" id="GO:0000785">
    <property type="term" value="C:chromatin"/>
    <property type="evidence" value="ECO:0007669"/>
    <property type="project" value="TreeGrafter"/>
</dbReference>
<dbReference type="PROSITE" id="PS00028">
    <property type="entry name" value="ZINC_FINGER_C2H2_1"/>
    <property type="match status" value="2"/>
</dbReference>
<reference evidence="10" key="1">
    <citation type="journal article" date="2023" name="Mol. Phylogenet. Evol.">
        <title>Genome-scale phylogeny and comparative genomics of the fungal order Sordariales.</title>
        <authorList>
            <person name="Hensen N."/>
            <person name="Bonometti L."/>
            <person name="Westerberg I."/>
            <person name="Brannstrom I.O."/>
            <person name="Guillou S."/>
            <person name="Cros-Aarteil S."/>
            <person name="Calhoun S."/>
            <person name="Haridas S."/>
            <person name="Kuo A."/>
            <person name="Mondo S."/>
            <person name="Pangilinan J."/>
            <person name="Riley R."/>
            <person name="LaButti K."/>
            <person name="Andreopoulos B."/>
            <person name="Lipzen A."/>
            <person name="Chen C."/>
            <person name="Yan M."/>
            <person name="Daum C."/>
            <person name="Ng V."/>
            <person name="Clum A."/>
            <person name="Steindorff A."/>
            <person name="Ohm R.A."/>
            <person name="Martin F."/>
            <person name="Silar P."/>
            <person name="Natvig D.O."/>
            <person name="Lalanne C."/>
            <person name="Gautier V."/>
            <person name="Ament-Velasquez S.L."/>
            <person name="Kruys A."/>
            <person name="Hutchinson M.I."/>
            <person name="Powell A.J."/>
            <person name="Barry K."/>
            <person name="Miller A.N."/>
            <person name="Grigoriev I.V."/>
            <person name="Debuchy R."/>
            <person name="Gladieux P."/>
            <person name="Hiltunen Thoren M."/>
            <person name="Johannesson H."/>
        </authorList>
    </citation>
    <scope>NUCLEOTIDE SEQUENCE</scope>
    <source>
        <strain evidence="10">PSN324</strain>
    </source>
</reference>
<proteinExistence type="predicted"/>
<dbReference type="Pfam" id="PF00096">
    <property type="entry name" value="zf-C2H2"/>
    <property type="match status" value="2"/>
</dbReference>
<dbReference type="PANTHER" id="PTHR40626:SF10">
    <property type="entry name" value="C2H2-TYPE DOMAIN-CONTAINING PROTEIN"/>
    <property type="match status" value="1"/>
</dbReference>
<dbReference type="InterPro" id="IPR051059">
    <property type="entry name" value="VerF-like"/>
</dbReference>
<reference evidence="10" key="2">
    <citation type="submission" date="2023-06" db="EMBL/GenBank/DDBJ databases">
        <authorList>
            <consortium name="Lawrence Berkeley National Laboratory"/>
            <person name="Mondo S.J."/>
            <person name="Hensen N."/>
            <person name="Bonometti L."/>
            <person name="Westerberg I."/>
            <person name="Brannstrom I.O."/>
            <person name="Guillou S."/>
            <person name="Cros-Aarteil S."/>
            <person name="Calhoun S."/>
            <person name="Haridas S."/>
            <person name="Kuo A."/>
            <person name="Pangilinan J."/>
            <person name="Riley R."/>
            <person name="Labutti K."/>
            <person name="Andreopoulos B."/>
            <person name="Lipzen A."/>
            <person name="Chen C."/>
            <person name="Yanf M."/>
            <person name="Daum C."/>
            <person name="Ng V."/>
            <person name="Clum A."/>
            <person name="Steindorff A."/>
            <person name="Ohm R."/>
            <person name="Martin F."/>
            <person name="Silar P."/>
            <person name="Natvig D."/>
            <person name="Lalanne C."/>
            <person name="Gautier V."/>
            <person name="Ament-Velasquez S.L."/>
            <person name="Kruys A."/>
            <person name="Hutchinson M.I."/>
            <person name="Powell A.J."/>
            <person name="Barry K."/>
            <person name="Miller A.N."/>
            <person name="Grigoriev I.V."/>
            <person name="Debuchy R."/>
            <person name="Gladieux P."/>
            <person name="Thoren M.H."/>
            <person name="Johannesson H."/>
        </authorList>
    </citation>
    <scope>NUCLEOTIDE SEQUENCE</scope>
    <source>
        <strain evidence="10">PSN324</strain>
    </source>
</reference>
<evidence type="ECO:0000256" key="4">
    <source>
        <dbReference type="ARBA" id="ARBA00022771"/>
    </source>
</evidence>
<dbReference type="FunFam" id="3.30.160.60:FF:000100">
    <property type="entry name" value="Zinc finger 45-like"/>
    <property type="match status" value="1"/>
</dbReference>
<organism evidence="10 11">
    <name type="scientific">Cladorrhinum samala</name>
    <dbReference type="NCBI Taxonomy" id="585594"/>
    <lineage>
        <taxon>Eukaryota</taxon>
        <taxon>Fungi</taxon>
        <taxon>Dikarya</taxon>
        <taxon>Ascomycota</taxon>
        <taxon>Pezizomycotina</taxon>
        <taxon>Sordariomycetes</taxon>
        <taxon>Sordariomycetidae</taxon>
        <taxon>Sordariales</taxon>
        <taxon>Podosporaceae</taxon>
        <taxon>Cladorrhinum</taxon>
    </lineage>
</organism>
<feature type="compositionally biased region" description="Polar residues" evidence="8">
    <location>
        <begin position="107"/>
        <end position="139"/>
    </location>
</feature>
<dbReference type="GO" id="GO:0000978">
    <property type="term" value="F:RNA polymerase II cis-regulatory region sequence-specific DNA binding"/>
    <property type="evidence" value="ECO:0007669"/>
    <property type="project" value="InterPro"/>
</dbReference>
<evidence type="ECO:0000256" key="1">
    <source>
        <dbReference type="ARBA" id="ARBA00004123"/>
    </source>
</evidence>
<dbReference type="InterPro" id="IPR007219">
    <property type="entry name" value="XnlR_reg_dom"/>
</dbReference>
<dbReference type="Gene3D" id="3.30.160.60">
    <property type="entry name" value="Classic Zinc Finger"/>
    <property type="match status" value="2"/>
</dbReference>
<dbReference type="PROSITE" id="PS50157">
    <property type="entry name" value="ZINC_FINGER_C2H2_2"/>
    <property type="match status" value="2"/>
</dbReference>
<evidence type="ECO:0000313" key="10">
    <source>
        <dbReference type="EMBL" id="KAK4463001.1"/>
    </source>
</evidence>
<keyword evidence="3" id="KW-0677">Repeat</keyword>
<evidence type="ECO:0000256" key="7">
    <source>
        <dbReference type="PROSITE-ProRule" id="PRU00042"/>
    </source>
</evidence>
<dbReference type="InterPro" id="IPR013087">
    <property type="entry name" value="Znf_C2H2_type"/>
</dbReference>
<dbReference type="GO" id="GO:0006351">
    <property type="term" value="P:DNA-templated transcription"/>
    <property type="evidence" value="ECO:0007669"/>
    <property type="project" value="InterPro"/>
</dbReference>
<sequence>MPSIETLDHIVVKPKRFQCGRCQRSFARLEHLQRHERTHTQERPFSCNLCESKFTRSDLLTRHERLSHSRAGGEPQPGAPGSAAATQQSSLSRKKSRKPRPSTSSQGSNSLPAGQVSQLGLSSSPPTVPFSNHSPETSSSGFVIAALDSNEQDGGDGGEFPSLVGSEEPLDDLCTFLGTEPLPSFHFTPTSISEQTNSPVFSFEPLAVASNSPYPFELIINESGLMPTESENISLDESGSLHEFCARLPLAPELSANNIQAQRVGISELPTLDRQTLLENIQLEFSAAVGTEFRLPTKLSLIRYIRAYTEGFHEHLPFLHLPTMDFEACATELVLAMAAVGAQYCFEPAKGLELFHAARAIANERIRRRDLNPSGQDLIQTAQALLILMAMATWSKHKEILREALAIQSILASIIRDDGLRTTQSSDHTSEDWRAWAQWESRLRTKFIVFCFFNLHCIVYDIPPLILNSELHMSLPCSVGEFRAETEPEWKHIKTGTPQPSSFQDAMRRIFSQEFESEPHSSLGNYILIHAIIQQIFLTRQTARCSVGSELTAQETKPLENALRHWQLCWERSPESSLDPSDRNGPVAFNSTALLRLAYIRLNIDTGPGRALGTRDPSRIAQALRDAPKVRRSPKLTVALLHSVQALSIPIQIGIRLVAKTQTFVWSIQHSLCSLECALLLSMWLETVSASASETCSAPQLLTTDEMRVLTLVKTMLDETEFGVSGNIWLDTTEMARKLNLGVLRAWATIFRGSQTWAIVDVIGSSLDLYAEMFI</sequence>
<dbReference type="AlphaFoldDB" id="A0AAV9HQQ3"/>
<keyword evidence="6" id="KW-0539">Nucleus</keyword>
<evidence type="ECO:0000256" key="8">
    <source>
        <dbReference type="SAM" id="MobiDB-lite"/>
    </source>
</evidence>
<dbReference type="EMBL" id="MU864964">
    <property type="protein sequence ID" value="KAK4463001.1"/>
    <property type="molecule type" value="Genomic_DNA"/>
</dbReference>
<evidence type="ECO:0000256" key="6">
    <source>
        <dbReference type="ARBA" id="ARBA00023242"/>
    </source>
</evidence>
<dbReference type="InterPro" id="IPR036236">
    <property type="entry name" value="Znf_C2H2_sf"/>
</dbReference>
<feature type="domain" description="C2H2-type" evidence="9">
    <location>
        <begin position="45"/>
        <end position="69"/>
    </location>
</feature>
<keyword evidence="2" id="KW-0479">Metal-binding</keyword>
<dbReference type="Proteomes" id="UP001321749">
    <property type="component" value="Unassembled WGS sequence"/>
</dbReference>
<evidence type="ECO:0000256" key="3">
    <source>
        <dbReference type="ARBA" id="ARBA00022737"/>
    </source>
</evidence>
<evidence type="ECO:0000313" key="11">
    <source>
        <dbReference type="Proteomes" id="UP001321749"/>
    </source>
</evidence>
<dbReference type="PANTHER" id="PTHR40626">
    <property type="entry name" value="MIP31509P"/>
    <property type="match status" value="1"/>
</dbReference>
<keyword evidence="4 7" id="KW-0863">Zinc-finger</keyword>
<dbReference type="CDD" id="cd12148">
    <property type="entry name" value="fungal_TF_MHR"/>
    <property type="match status" value="1"/>
</dbReference>
<evidence type="ECO:0000256" key="2">
    <source>
        <dbReference type="ARBA" id="ARBA00022723"/>
    </source>
</evidence>
<dbReference type="Pfam" id="PF04082">
    <property type="entry name" value="Fungal_trans"/>
    <property type="match status" value="1"/>
</dbReference>
<gene>
    <name evidence="10" type="ORF">QBC42DRAFT_223603</name>
</gene>
<dbReference type="GO" id="GO:0000981">
    <property type="term" value="F:DNA-binding transcription factor activity, RNA polymerase II-specific"/>
    <property type="evidence" value="ECO:0007669"/>
    <property type="project" value="InterPro"/>
</dbReference>
<dbReference type="GO" id="GO:0008270">
    <property type="term" value="F:zinc ion binding"/>
    <property type="evidence" value="ECO:0007669"/>
    <property type="project" value="UniProtKB-KW"/>
</dbReference>
<name>A0AAV9HQQ3_9PEZI</name>
<dbReference type="SUPFAM" id="SSF57667">
    <property type="entry name" value="beta-beta-alpha zinc fingers"/>
    <property type="match status" value="1"/>
</dbReference>
<dbReference type="GO" id="GO:0005634">
    <property type="term" value="C:nucleus"/>
    <property type="evidence" value="ECO:0007669"/>
    <property type="project" value="UniProtKB-SubCell"/>
</dbReference>
<feature type="region of interest" description="Disordered" evidence="8">
    <location>
        <begin position="66"/>
        <end position="139"/>
    </location>
</feature>